<dbReference type="InterPro" id="IPR004046">
    <property type="entry name" value="GST_C"/>
</dbReference>
<sequence length="206" mass="23166">MYKLFYSPGTIALTPHIVLEEIGASFDAIRVNFADGEQTKPDYLKINPKGRVPALITEQGILTETPAILLYLAQKHPDAKLAPLDDVFQLGKMQSINSYLSSTAHVNHAHRRRGTRWVTEKSSIEDMGRKVKSNMEDCFALIQSEMFKGPWVMGDDYSVADPYLFTVSRWLEGDGVNIADFPKIEAHFARMMERPAVQRALALHTA</sequence>
<dbReference type="SFLD" id="SFLDS00019">
    <property type="entry name" value="Glutathione_Transferase_(cytos"/>
    <property type="match status" value="1"/>
</dbReference>
<dbReference type="CDD" id="cd03057">
    <property type="entry name" value="GST_N_Beta"/>
    <property type="match status" value="1"/>
</dbReference>
<protein>
    <submittedName>
        <fullName evidence="4">Glutathione S-transferase N-terminal domain-containing protein</fullName>
    </submittedName>
</protein>
<dbReference type="InterPro" id="IPR004045">
    <property type="entry name" value="Glutathione_S-Trfase_N"/>
</dbReference>
<dbReference type="PANTHER" id="PTHR44051:SF8">
    <property type="entry name" value="GLUTATHIONE S-TRANSFERASE GSTA"/>
    <property type="match status" value="1"/>
</dbReference>
<reference evidence="4 5" key="1">
    <citation type="submission" date="2021-03" db="EMBL/GenBank/DDBJ databases">
        <title>Sneathiella sp. CAU 1612 isolated from Kang Won-do.</title>
        <authorList>
            <person name="Kim W."/>
        </authorList>
    </citation>
    <scope>NUCLEOTIDE SEQUENCE [LARGE SCALE GENOMIC DNA]</scope>
    <source>
        <strain evidence="4 5">CAU 1612</strain>
    </source>
</reference>
<evidence type="ECO:0000259" key="3">
    <source>
        <dbReference type="PROSITE" id="PS50405"/>
    </source>
</evidence>
<proteinExistence type="inferred from homology"/>
<dbReference type="PROSITE" id="PS50404">
    <property type="entry name" value="GST_NTER"/>
    <property type="match status" value="1"/>
</dbReference>
<feature type="domain" description="GST N-terminal" evidence="2">
    <location>
        <begin position="1"/>
        <end position="80"/>
    </location>
</feature>
<evidence type="ECO:0000313" key="5">
    <source>
        <dbReference type="Proteomes" id="UP000664761"/>
    </source>
</evidence>
<dbReference type="Pfam" id="PF02798">
    <property type="entry name" value="GST_N"/>
    <property type="match status" value="1"/>
</dbReference>
<dbReference type="Gene3D" id="3.40.30.10">
    <property type="entry name" value="Glutaredoxin"/>
    <property type="match status" value="1"/>
</dbReference>
<dbReference type="EMBL" id="JAFLNC010000002">
    <property type="protein sequence ID" value="MBO0333384.1"/>
    <property type="molecule type" value="Genomic_DNA"/>
</dbReference>
<dbReference type="InterPro" id="IPR036282">
    <property type="entry name" value="Glutathione-S-Trfase_C_sf"/>
</dbReference>
<evidence type="ECO:0000313" key="4">
    <source>
        <dbReference type="EMBL" id="MBO0333384.1"/>
    </source>
</evidence>
<dbReference type="PANTHER" id="PTHR44051">
    <property type="entry name" value="GLUTATHIONE S-TRANSFERASE-RELATED"/>
    <property type="match status" value="1"/>
</dbReference>
<dbReference type="CDD" id="cd03188">
    <property type="entry name" value="GST_C_Beta"/>
    <property type="match status" value="1"/>
</dbReference>
<dbReference type="InterPro" id="IPR010987">
    <property type="entry name" value="Glutathione-S-Trfase_C-like"/>
</dbReference>
<comment type="caution">
    <text evidence="4">The sequence shown here is derived from an EMBL/GenBank/DDBJ whole genome shotgun (WGS) entry which is preliminary data.</text>
</comment>
<name>A0ABS3F4R3_9PROT</name>
<comment type="similarity">
    <text evidence="1">Belongs to the GST superfamily.</text>
</comment>
<dbReference type="SUPFAM" id="SSF47616">
    <property type="entry name" value="GST C-terminal domain-like"/>
    <property type="match status" value="1"/>
</dbReference>
<dbReference type="PROSITE" id="PS50405">
    <property type="entry name" value="GST_CTER"/>
    <property type="match status" value="1"/>
</dbReference>
<gene>
    <name evidence="4" type="ORF">J0X12_07155</name>
</gene>
<dbReference type="Pfam" id="PF00043">
    <property type="entry name" value="GST_C"/>
    <property type="match status" value="1"/>
</dbReference>
<dbReference type="Gene3D" id="1.20.1050.10">
    <property type="match status" value="1"/>
</dbReference>
<dbReference type="SFLD" id="SFLDG00358">
    <property type="entry name" value="Main_(cytGST)"/>
    <property type="match status" value="1"/>
</dbReference>
<dbReference type="SFLD" id="SFLDG01150">
    <property type="entry name" value="Main.1:_Beta-like"/>
    <property type="match status" value="1"/>
</dbReference>
<dbReference type="InterPro" id="IPR036249">
    <property type="entry name" value="Thioredoxin-like_sf"/>
</dbReference>
<evidence type="ECO:0000259" key="2">
    <source>
        <dbReference type="PROSITE" id="PS50404"/>
    </source>
</evidence>
<dbReference type="Proteomes" id="UP000664761">
    <property type="component" value="Unassembled WGS sequence"/>
</dbReference>
<evidence type="ECO:0000256" key="1">
    <source>
        <dbReference type="RuleBase" id="RU003494"/>
    </source>
</evidence>
<organism evidence="4 5">
    <name type="scientific">Sneathiella sedimenti</name>
    <dbReference type="NCBI Taxonomy" id="2816034"/>
    <lineage>
        <taxon>Bacteria</taxon>
        <taxon>Pseudomonadati</taxon>
        <taxon>Pseudomonadota</taxon>
        <taxon>Alphaproteobacteria</taxon>
        <taxon>Sneathiellales</taxon>
        <taxon>Sneathiellaceae</taxon>
        <taxon>Sneathiella</taxon>
    </lineage>
</organism>
<dbReference type="SUPFAM" id="SSF52833">
    <property type="entry name" value="Thioredoxin-like"/>
    <property type="match status" value="1"/>
</dbReference>
<accession>A0ABS3F4R3</accession>
<feature type="domain" description="GST C-terminal" evidence="3">
    <location>
        <begin position="89"/>
        <end position="206"/>
    </location>
</feature>
<dbReference type="InterPro" id="IPR040079">
    <property type="entry name" value="Glutathione_S-Trfase"/>
</dbReference>
<dbReference type="RefSeq" id="WP_207043647.1">
    <property type="nucleotide sequence ID" value="NZ_JAFLNC010000002.1"/>
</dbReference>
<keyword evidence="5" id="KW-1185">Reference proteome</keyword>